<dbReference type="PANTHER" id="PTHR10344">
    <property type="entry name" value="THYMIDYLATE KINASE"/>
    <property type="match status" value="1"/>
</dbReference>
<evidence type="ECO:0000256" key="6">
    <source>
        <dbReference type="ARBA" id="ARBA00022741"/>
    </source>
</evidence>
<dbReference type="EMBL" id="AP022345">
    <property type="protein sequence ID" value="BBU69415.1"/>
    <property type="molecule type" value="Genomic_DNA"/>
</dbReference>
<evidence type="ECO:0000256" key="10">
    <source>
        <dbReference type="ARBA" id="ARBA00048743"/>
    </source>
</evidence>
<accession>A0A679HUZ0</accession>
<keyword evidence="4 12" id="KW-0808">Transferase</keyword>
<keyword evidence="6 12" id="KW-0547">Nucleotide-binding</keyword>
<evidence type="ECO:0000256" key="2">
    <source>
        <dbReference type="ARBA" id="ARBA00012980"/>
    </source>
</evidence>
<keyword evidence="7 12" id="KW-0418">Kinase</keyword>
<evidence type="ECO:0000256" key="5">
    <source>
        <dbReference type="ARBA" id="ARBA00022727"/>
    </source>
</evidence>
<evidence type="ECO:0000256" key="9">
    <source>
        <dbReference type="ARBA" id="ARBA00029962"/>
    </source>
</evidence>
<dbReference type="CDD" id="cd01672">
    <property type="entry name" value="TMPK"/>
    <property type="match status" value="1"/>
</dbReference>
<evidence type="ECO:0000256" key="7">
    <source>
        <dbReference type="ARBA" id="ARBA00022777"/>
    </source>
</evidence>
<evidence type="ECO:0000256" key="1">
    <source>
        <dbReference type="ARBA" id="ARBA00009776"/>
    </source>
</evidence>
<dbReference type="GO" id="GO:0004798">
    <property type="term" value="F:dTMP kinase activity"/>
    <property type="evidence" value="ECO:0007669"/>
    <property type="project" value="UniProtKB-UniRule"/>
</dbReference>
<sequence>MAVVNTGRFITVEGIDGAGKSSHIEWLRNYLTQAGHAVVVTREPGGTPLGESLRTLLLNEPMSPETEMMLMFAARAEHLSSVICPALAQGAWVISDRFSDATYAYQVGGRGVAERKFAALEDWVQEGLQPDRTLLFDVSVATAQARLHDTRILDRFEREASDFHQRVREAYHQRAAQYPERIRLIASDVPMDDVRAQILVALSDLLA</sequence>
<feature type="binding site" evidence="12">
    <location>
        <begin position="14"/>
        <end position="21"/>
    </location>
    <ligand>
        <name>ATP</name>
        <dbReference type="ChEBI" id="CHEBI:30616"/>
    </ligand>
</feature>
<dbReference type="RefSeq" id="WP_162049876.1">
    <property type="nucleotide sequence ID" value="NZ_AP019011.1"/>
</dbReference>
<organism evidence="13 14">
    <name type="scientific">Fluviibacter phosphoraccumulans</name>
    <dbReference type="NCBI Taxonomy" id="1751046"/>
    <lineage>
        <taxon>Bacteria</taxon>
        <taxon>Pseudomonadati</taxon>
        <taxon>Pseudomonadota</taxon>
        <taxon>Betaproteobacteria</taxon>
        <taxon>Rhodocyclales</taxon>
        <taxon>Fluviibacteraceae</taxon>
        <taxon>Fluviibacter</taxon>
    </lineage>
</organism>
<dbReference type="InterPro" id="IPR018094">
    <property type="entry name" value="Thymidylate_kinase"/>
</dbReference>
<dbReference type="InterPro" id="IPR027417">
    <property type="entry name" value="P-loop_NTPase"/>
</dbReference>
<keyword evidence="5 12" id="KW-0545">Nucleotide biosynthesis</keyword>
<comment type="function">
    <text evidence="11 12">Phosphorylation of dTMP to form dTDP in both de novo and salvage pathways of dTTP synthesis.</text>
</comment>
<keyword evidence="14" id="KW-1185">Reference proteome</keyword>
<proteinExistence type="inferred from homology"/>
<dbReference type="Gene3D" id="3.40.50.300">
    <property type="entry name" value="P-loop containing nucleotide triphosphate hydrolases"/>
    <property type="match status" value="1"/>
</dbReference>
<evidence type="ECO:0000256" key="4">
    <source>
        <dbReference type="ARBA" id="ARBA00022679"/>
    </source>
</evidence>
<dbReference type="GO" id="GO:0005829">
    <property type="term" value="C:cytosol"/>
    <property type="evidence" value="ECO:0007669"/>
    <property type="project" value="TreeGrafter"/>
</dbReference>
<evidence type="ECO:0000313" key="13">
    <source>
        <dbReference type="EMBL" id="BBU69415.1"/>
    </source>
</evidence>
<dbReference type="OrthoDB" id="9774907at2"/>
<comment type="catalytic activity">
    <reaction evidence="10 12">
        <text>dTMP + ATP = dTDP + ADP</text>
        <dbReference type="Rhea" id="RHEA:13517"/>
        <dbReference type="ChEBI" id="CHEBI:30616"/>
        <dbReference type="ChEBI" id="CHEBI:58369"/>
        <dbReference type="ChEBI" id="CHEBI:63528"/>
        <dbReference type="ChEBI" id="CHEBI:456216"/>
        <dbReference type="EC" id="2.7.4.9"/>
    </reaction>
</comment>
<evidence type="ECO:0000313" key="14">
    <source>
        <dbReference type="Proteomes" id="UP000463961"/>
    </source>
</evidence>
<evidence type="ECO:0000256" key="12">
    <source>
        <dbReference type="HAMAP-Rule" id="MF_00165"/>
    </source>
</evidence>
<comment type="similarity">
    <text evidence="1 12">Belongs to the thymidylate kinase family.</text>
</comment>
<evidence type="ECO:0000256" key="8">
    <source>
        <dbReference type="ARBA" id="ARBA00022840"/>
    </source>
</evidence>
<dbReference type="GO" id="GO:0005524">
    <property type="term" value="F:ATP binding"/>
    <property type="evidence" value="ECO:0007669"/>
    <property type="project" value="UniProtKB-UniRule"/>
</dbReference>
<dbReference type="NCBIfam" id="TIGR00041">
    <property type="entry name" value="DTMP_kinase"/>
    <property type="match status" value="1"/>
</dbReference>
<dbReference type="FunFam" id="3.40.50.300:FF:000225">
    <property type="entry name" value="Thymidylate kinase"/>
    <property type="match status" value="1"/>
</dbReference>
<dbReference type="GO" id="GO:0006227">
    <property type="term" value="P:dUDP biosynthetic process"/>
    <property type="evidence" value="ECO:0007669"/>
    <property type="project" value="TreeGrafter"/>
</dbReference>
<dbReference type="InterPro" id="IPR039430">
    <property type="entry name" value="Thymidylate_kin-like_dom"/>
</dbReference>
<gene>
    <name evidence="12 13" type="primary">tmk</name>
    <name evidence="13" type="ORF">ICHIAU1_16980</name>
</gene>
<dbReference type="Proteomes" id="UP000463961">
    <property type="component" value="Chromosome"/>
</dbReference>
<evidence type="ECO:0000256" key="3">
    <source>
        <dbReference type="ARBA" id="ARBA00017144"/>
    </source>
</evidence>
<name>A0A679HUZ0_9RHOO</name>
<dbReference type="HAMAP" id="MF_00165">
    <property type="entry name" value="Thymidylate_kinase"/>
    <property type="match status" value="1"/>
</dbReference>
<protein>
    <recommendedName>
        <fullName evidence="3 12">Thymidylate kinase</fullName>
        <ecNumber evidence="2 12">2.7.4.9</ecNumber>
    </recommendedName>
    <alternativeName>
        <fullName evidence="9 12">dTMP kinase</fullName>
    </alternativeName>
</protein>
<dbReference type="GO" id="GO:0006235">
    <property type="term" value="P:dTTP biosynthetic process"/>
    <property type="evidence" value="ECO:0007669"/>
    <property type="project" value="UniProtKB-UniRule"/>
</dbReference>
<dbReference type="PANTHER" id="PTHR10344:SF4">
    <property type="entry name" value="UMP-CMP KINASE 2, MITOCHONDRIAL"/>
    <property type="match status" value="1"/>
</dbReference>
<dbReference type="GO" id="GO:0006233">
    <property type="term" value="P:dTDP biosynthetic process"/>
    <property type="evidence" value="ECO:0007669"/>
    <property type="project" value="InterPro"/>
</dbReference>
<dbReference type="Pfam" id="PF02223">
    <property type="entry name" value="Thymidylate_kin"/>
    <property type="match status" value="1"/>
</dbReference>
<reference evidence="14" key="1">
    <citation type="submission" date="2020-01" db="EMBL/GenBank/DDBJ databases">
        <title>Phosphoaccumulans saitamaens gen. nov., sp. nov., a polyphosphate accumulating bacterium isolated from surface river water.</title>
        <authorList>
            <person name="Watanabe K."/>
            <person name="Suda W."/>
        </authorList>
    </citation>
    <scope>NUCLEOTIDE SEQUENCE [LARGE SCALE GENOMIC DNA]</scope>
    <source>
        <strain evidence="14">ICHIAU1</strain>
    </source>
</reference>
<dbReference type="AlphaFoldDB" id="A0A679HUZ0"/>
<evidence type="ECO:0000256" key="11">
    <source>
        <dbReference type="ARBA" id="ARBA00057735"/>
    </source>
</evidence>
<dbReference type="EC" id="2.7.4.9" evidence="2 12"/>
<keyword evidence="8 12" id="KW-0067">ATP-binding</keyword>
<dbReference type="SUPFAM" id="SSF52540">
    <property type="entry name" value="P-loop containing nucleoside triphosphate hydrolases"/>
    <property type="match status" value="1"/>
</dbReference>